<comment type="caution">
    <text evidence="2">The sequence shown here is derived from an EMBL/GenBank/DDBJ whole genome shotgun (WGS) entry which is preliminary data.</text>
</comment>
<dbReference type="RefSeq" id="WP_081137651.1">
    <property type="nucleotide sequence ID" value="NZ_MWUE01000008.1"/>
</dbReference>
<protein>
    <recommendedName>
        <fullName evidence="4">YdgH/BhsA/McbA-like domain-containing protein</fullName>
    </recommendedName>
</protein>
<reference evidence="2 3" key="1">
    <citation type="submission" date="2017-02" db="EMBL/GenBank/DDBJ databases">
        <title>Whole genome shotgun sequence of Pantoea agglomerans strain AS1 isolated from a cycad, Zamia floridana in Central Florida, USA.</title>
        <authorList>
            <person name="Lata P."/>
            <person name="Govindarajan S."/>
            <person name="Qi F."/>
            <person name="Li J.-L."/>
            <person name="Maurya S.K."/>
            <person name="Sahoo M.K."/>
        </authorList>
    </citation>
    <scope>NUCLEOTIDE SEQUENCE [LARGE SCALE GENOMIC DNA]</scope>
    <source>
        <strain evidence="2 3">AS1</strain>
    </source>
</reference>
<sequence length="85" mass="8441">MKSVTFAVLAALLGTASLASAAAQHIEVAPYAQTSAAAVNVSGSSSFISLEQQLAGKQDNSRVQPFRITSTSGASGLSGTAASLN</sequence>
<name>A0A1V9DMZ3_9GAMM</name>
<gene>
    <name evidence="2" type="ORF">B2J69_06790</name>
</gene>
<feature type="signal peptide" evidence="1">
    <location>
        <begin position="1"/>
        <end position="21"/>
    </location>
</feature>
<evidence type="ECO:0000256" key="1">
    <source>
        <dbReference type="SAM" id="SignalP"/>
    </source>
</evidence>
<evidence type="ECO:0000313" key="2">
    <source>
        <dbReference type="EMBL" id="OQP35209.1"/>
    </source>
</evidence>
<dbReference type="SUPFAM" id="SSF159871">
    <property type="entry name" value="YdgH-like"/>
    <property type="match status" value="1"/>
</dbReference>
<organism evidence="2 3">
    <name type="scientific">Pantoea latae</name>
    <dbReference type="NCBI Taxonomy" id="1964541"/>
    <lineage>
        <taxon>Bacteria</taxon>
        <taxon>Pseudomonadati</taxon>
        <taxon>Pseudomonadota</taxon>
        <taxon>Gammaproteobacteria</taxon>
        <taxon>Enterobacterales</taxon>
        <taxon>Erwiniaceae</taxon>
        <taxon>Pantoea</taxon>
    </lineage>
</organism>
<evidence type="ECO:0008006" key="4">
    <source>
        <dbReference type="Google" id="ProtNLM"/>
    </source>
</evidence>
<dbReference type="InterPro" id="IPR036275">
    <property type="entry name" value="YdgH-like_sf"/>
</dbReference>
<feature type="chain" id="PRO_5013274914" description="YdgH/BhsA/McbA-like domain-containing protein" evidence="1">
    <location>
        <begin position="22"/>
        <end position="85"/>
    </location>
</feature>
<proteinExistence type="predicted"/>
<dbReference type="Proteomes" id="UP000192769">
    <property type="component" value="Unassembled WGS sequence"/>
</dbReference>
<dbReference type="AlphaFoldDB" id="A0A1V9DMZ3"/>
<keyword evidence="1" id="KW-0732">Signal</keyword>
<keyword evidence="3" id="KW-1185">Reference proteome</keyword>
<dbReference type="EMBL" id="MWUE01000008">
    <property type="protein sequence ID" value="OQP35209.1"/>
    <property type="molecule type" value="Genomic_DNA"/>
</dbReference>
<evidence type="ECO:0000313" key="3">
    <source>
        <dbReference type="Proteomes" id="UP000192769"/>
    </source>
</evidence>
<accession>A0A1V9DMZ3</accession>